<reference evidence="1" key="1">
    <citation type="submission" date="2020-03" db="EMBL/GenBank/DDBJ databases">
        <authorList>
            <person name="Weist P."/>
        </authorList>
    </citation>
    <scope>NUCLEOTIDE SEQUENCE</scope>
</reference>
<dbReference type="EMBL" id="CADEAL010000303">
    <property type="protein sequence ID" value="CAB1418090.1"/>
    <property type="molecule type" value="Genomic_DNA"/>
</dbReference>
<name>A0A9N7TS81_PLEPL</name>
<gene>
    <name evidence="1" type="ORF">PLEPLA_LOCUS5912</name>
</gene>
<dbReference type="SUPFAM" id="SSF47266">
    <property type="entry name" value="4-helical cytokines"/>
    <property type="match status" value="1"/>
</dbReference>
<sequence>MGGKPANSHVSSVSSFRATGAATRMHIHLTLLCAALMAAGSTSRPSRRGSIRKTIYDIKNMVQTTQVHIKLVRRQLSVFPLIEVSTPSIDGLASISHELGLLDIELQNPFTQLVIQVQTDVSSLEGRVRALAQILDCPVQSRPSGVVTDNQFPVSQLYLTLTKVQLYMEMLLLKEDKLKVC</sequence>
<dbReference type="Gene3D" id="1.20.1250.10">
    <property type="match status" value="1"/>
</dbReference>
<comment type="caution">
    <text evidence="1">The sequence shown here is derived from an EMBL/GenBank/DDBJ whole genome shotgun (WGS) entry which is preliminary data.</text>
</comment>
<accession>A0A9N7TS81</accession>
<proteinExistence type="predicted"/>
<dbReference type="Proteomes" id="UP001153269">
    <property type="component" value="Unassembled WGS sequence"/>
</dbReference>
<dbReference type="AlphaFoldDB" id="A0A9N7TS81"/>
<evidence type="ECO:0000313" key="2">
    <source>
        <dbReference type="Proteomes" id="UP001153269"/>
    </source>
</evidence>
<evidence type="ECO:0000313" key="1">
    <source>
        <dbReference type="EMBL" id="CAB1418090.1"/>
    </source>
</evidence>
<keyword evidence="2" id="KW-1185">Reference proteome</keyword>
<protein>
    <recommendedName>
        <fullName evidence="3">Leptin</fullName>
    </recommendedName>
</protein>
<dbReference type="InterPro" id="IPR009079">
    <property type="entry name" value="4_helix_cytokine-like_core"/>
</dbReference>
<evidence type="ECO:0008006" key="3">
    <source>
        <dbReference type="Google" id="ProtNLM"/>
    </source>
</evidence>
<organism evidence="1 2">
    <name type="scientific">Pleuronectes platessa</name>
    <name type="common">European plaice</name>
    <dbReference type="NCBI Taxonomy" id="8262"/>
    <lineage>
        <taxon>Eukaryota</taxon>
        <taxon>Metazoa</taxon>
        <taxon>Chordata</taxon>
        <taxon>Craniata</taxon>
        <taxon>Vertebrata</taxon>
        <taxon>Euteleostomi</taxon>
        <taxon>Actinopterygii</taxon>
        <taxon>Neopterygii</taxon>
        <taxon>Teleostei</taxon>
        <taxon>Neoteleostei</taxon>
        <taxon>Acanthomorphata</taxon>
        <taxon>Carangaria</taxon>
        <taxon>Pleuronectiformes</taxon>
        <taxon>Pleuronectoidei</taxon>
        <taxon>Pleuronectidae</taxon>
        <taxon>Pleuronectes</taxon>
    </lineage>
</organism>